<dbReference type="InterPro" id="IPR036047">
    <property type="entry name" value="F-box-like_dom_sf"/>
</dbReference>
<comment type="caution">
    <text evidence="2">The sequence shown here is derived from an EMBL/GenBank/DDBJ whole genome shotgun (WGS) entry which is preliminary data.</text>
</comment>
<dbReference type="STRING" id="36646.A0A1V6UC15"/>
<dbReference type="SUPFAM" id="SSF81383">
    <property type="entry name" value="F-box domain"/>
    <property type="match status" value="1"/>
</dbReference>
<dbReference type="EMBL" id="MDDG01000012">
    <property type="protein sequence ID" value="OQE35992.1"/>
    <property type="molecule type" value="Genomic_DNA"/>
</dbReference>
<sequence length="380" mass="44122">MSDLVERNLVSDLLSVLPVELLLCIADFLPLEDICCLSLCNHRLLAIFTSQTKHQVLERKAWLPFLRRLEYDHPHYLVCSDCWVLHTLDSIPEPLGLETYPTYAYPPRVDCARASQHHSPYHLSMITQNDHLDCFSLYKLHFSHLQLAMKRFYYGPQYGISTDALSFIEVTHESRWTDEVPTSTTLSSIEAKICPKTPSLVLRIQNLLSMSCEGSMVLDEYDGELDQDCFESFRVCKHHSIQFWMPSVAHDTYRVPSYSNCDVCNTDFEIQLFKNRPDGHVTMVMTRWINLGSGLSLDDPRWRVRTTDMSWSRPEITKLDPKYMHLSPRHAFEVLTDTSLENLTFRSLSYLENMRYESVMVPIPRHAYPFWALWNGAAVS</sequence>
<dbReference type="Proteomes" id="UP000191500">
    <property type="component" value="Unassembled WGS sequence"/>
</dbReference>
<reference evidence="3" key="1">
    <citation type="journal article" date="2017" name="Nat. Microbiol.">
        <title>Global analysis of biosynthetic gene clusters reveals vast potential of secondary metabolite production in Penicillium species.</title>
        <authorList>
            <person name="Nielsen J.C."/>
            <person name="Grijseels S."/>
            <person name="Prigent S."/>
            <person name="Ji B."/>
            <person name="Dainat J."/>
            <person name="Nielsen K.F."/>
            <person name="Frisvad J.C."/>
            <person name="Workman M."/>
            <person name="Nielsen J."/>
        </authorList>
    </citation>
    <scope>NUCLEOTIDE SEQUENCE [LARGE SCALE GENOMIC DNA]</scope>
    <source>
        <strain evidence="3">IBT 31321</strain>
    </source>
</reference>
<organism evidence="2 3">
    <name type="scientific">Penicillium coprophilum</name>
    <dbReference type="NCBI Taxonomy" id="36646"/>
    <lineage>
        <taxon>Eukaryota</taxon>
        <taxon>Fungi</taxon>
        <taxon>Dikarya</taxon>
        <taxon>Ascomycota</taxon>
        <taxon>Pezizomycotina</taxon>
        <taxon>Eurotiomycetes</taxon>
        <taxon>Eurotiomycetidae</taxon>
        <taxon>Eurotiales</taxon>
        <taxon>Aspergillaceae</taxon>
        <taxon>Penicillium</taxon>
    </lineage>
</organism>
<keyword evidence="3" id="KW-1185">Reference proteome</keyword>
<proteinExistence type="predicted"/>
<feature type="domain" description="F-box" evidence="1">
    <location>
        <begin position="14"/>
        <end position="52"/>
    </location>
</feature>
<dbReference type="CDD" id="cd09917">
    <property type="entry name" value="F-box_SF"/>
    <property type="match status" value="1"/>
</dbReference>
<name>A0A1V6UC15_9EURO</name>
<protein>
    <recommendedName>
        <fullName evidence="1">F-box domain-containing protein</fullName>
    </recommendedName>
</protein>
<accession>A0A1V6UC15</accession>
<evidence type="ECO:0000313" key="2">
    <source>
        <dbReference type="EMBL" id="OQE35992.1"/>
    </source>
</evidence>
<dbReference type="AlphaFoldDB" id="A0A1V6UC15"/>
<evidence type="ECO:0000259" key="1">
    <source>
        <dbReference type="Pfam" id="PF00646"/>
    </source>
</evidence>
<dbReference type="Pfam" id="PF00646">
    <property type="entry name" value="F-box"/>
    <property type="match status" value="1"/>
</dbReference>
<dbReference type="InterPro" id="IPR001810">
    <property type="entry name" value="F-box_dom"/>
</dbReference>
<gene>
    <name evidence="2" type="ORF">PENCOP_c012G05290</name>
</gene>
<evidence type="ECO:0000313" key="3">
    <source>
        <dbReference type="Proteomes" id="UP000191500"/>
    </source>
</evidence>